<evidence type="ECO:0000256" key="1">
    <source>
        <dbReference type="SAM" id="MobiDB-lite"/>
    </source>
</evidence>
<reference evidence="2" key="2">
    <citation type="submission" date="2020-10" db="EMBL/GenBank/DDBJ databases">
        <authorList>
            <person name="Scholz U."/>
            <person name="Mascher M."/>
            <person name="Fiebig A."/>
        </authorList>
    </citation>
    <scope>NUCLEOTIDE SEQUENCE [LARGE SCALE GENOMIC DNA]</scope>
    <source>
        <strain evidence="2">cv. Morex</strain>
    </source>
</reference>
<dbReference type="EnsemblPlants" id="HORVU.MOREX.r3.1HG0033520.1">
    <property type="protein sequence ID" value="HORVU.MOREX.r3.1HG0033520.1.CDS1"/>
    <property type="gene ID" value="HORVU.MOREX.r3.1HG0033520"/>
</dbReference>
<proteinExistence type="predicted"/>
<organism evidence="2 3">
    <name type="scientific">Hordeum vulgare subsp. vulgare</name>
    <name type="common">Domesticated barley</name>
    <dbReference type="NCBI Taxonomy" id="112509"/>
    <lineage>
        <taxon>Eukaryota</taxon>
        <taxon>Viridiplantae</taxon>
        <taxon>Streptophyta</taxon>
        <taxon>Embryophyta</taxon>
        <taxon>Tracheophyta</taxon>
        <taxon>Spermatophyta</taxon>
        <taxon>Magnoliopsida</taxon>
        <taxon>Liliopsida</taxon>
        <taxon>Poales</taxon>
        <taxon>Poaceae</taxon>
        <taxon>BOP clade</taxon>
        <taxon>Pooideae</taxon>
        <taxon>Triticodae</taxon>
        <taxon>Triticeae</taxon>
        <taxon>Hordeinae</taxon>
        <taxon>Hordeum</taxon>
    </lineage>
</organism>
<accession>A0A8I6WF81</accession>
<feature type="compositionally biased region" description="Polar residues" evidence="1">
    <location>
        <begin position="26"/>
        <end position="36"/>
    </location>
</feature>
<evidence type="ECO:0000313" key="3">
    <source>
        <dbReference type="Proteomes" id="UP000011116"/>
    </source>
</evidence>
<feature type="compositionally biased region" description="Acidic residues" evidence="1">
    <location>
        <begin position="67"/>
        <end position="87"/>
    </location>
</feature>
<dbReference type="Proteomes" id="UP000011116">
    <property type="component" value="Chromosome 1H"/>
</dbReference>
<sequence>MKRKSGPAVDLKAFLERAASKKRQTQKQNENQSSEMQIVLFQGHNGTHTNIPPEPEIPERAASTEPEIGEMSEDDESGDEYDDDGNYDIEHDPGLRTPISGYVVNDQDSVRRAYITMGPCRPKMKKEDFPQHNCGGMRRFQPNWFDEFEWLEYSVD</sequence>
<evidence type="ECO:0000313" key="2">
    <source>
        <dbReference type="EnsemblPlants" id="HORVU.MOREX.r3.1HG0033520.1.CDS1"/>
    </source>
</evidence>
<name>A0A8I6WF81_HORVV</name>
<feature type="region of interest" description="Disordered" evidence="1">
    <location>
        <begin position="1"/>
        <end position="101"/>
    </location>
</feature>
<reference evidence="3" key="1">
    <citation type="journal article" date="2012" name="Nature">
        <title>A physical, genetic and functional sequence assembly of the barley genome.</title>
        <authorList>
            <consortium name="The International Barley Genome Sequencing Consortium"/>
            <person name="Mayer K.F."/>
            <person name="Waugh R."/>
            <person name="Brown J.W."/>
            <person name="Schulman A."/>
            <person name="Langridge P."/>
            <person name="Platzer M."/>
            <person name="Fincher G.B."/>
            <person name="Muehlbauer G.J."/>
            <person name="Sato K."/>
            <person name="Close T.J."/>
            <person name="Wise R.P."/>
            <person name="Stein N."/>
        </authorList>
    </citation>
    <scope>NUCLEOTIDE SEQUENCE [LARGE SCALE GENOMIC DNA]</scope>
    <source>
        <strain evidence="3">cv. Morex</strain>
    </source>
</reference>
<dbReference type="AlphaFoldDB" id="A0A8I6WF81"/>
<dbReference type="Gramene" id="HORVU.MOREX.r3.1HG0033520.1">
    <property type="protein sequence ID" value="HORVU.MOREX.r3.1HG0033520.1.CDS1"/>
    <property type="gene ID" value="HORVU.MOREX.r3.1HG0033520"/>
</dbReference>
<protein>
    <submittedName>
        <fullName evidence="2">Uncharacterized protein</fullName>
    </submittedName>
</protein>
<keyword evidence="3" id="KW-1185">Reference proteome</keyword>
<reference evidence="2" key="3">
    <citation type="submission" date="2022-01" db="UniProtKB">
        <authorList>
            <consortium name="EnsemblPlants"/>
        </authorList>
    </citation>
    <scope>IDENTIFICATION</scope>
    <source>
        <strain evidence="2">subsp. vulgare</strain>
    </source>
</reference>